<reference evidence="1" key="1">
    <citation type="submission" date="2023-05" db="EMBL/GenBank/DDBJ databases">
        <title>Nepenthes gracilis genome sequencing.</title>
        <authorList>
            <person name="Fukushima K."/>
        </authorList>
    </citation>
    <scope>NUCLEOTIDE SEQUENCE</scope>
    <source>
        <strain evidence="1">SING2019-196</strain>
    </source>
</reference>
<dbReference type="EMBL" id="BSYO01000015">
    <property type="protein sequence ID" value="GMH15248.1"/>
    <property type="molecule type" value="Genomic_DNA"/>
</dbReference>
<organism evidence="1 2">
    <name type="scientific">Nepenthes gracilis</name>
    <name type="common">Slender pitcher plant</name>
    <dbReference type="NCBI Taxonomy" id="150966"/>
    <lineage>
        <taxon>Eukaryota</taxon>
        <taxon>Viridiplantae</taxon>
        <taxon>Streptophyta</taxon>
        <taxon>Embryophyta</taxon>
        <taxon>Tracheophyta</taxon>
        <taxon>Spermatophyta</taxon>
        <taxon>Magnoliopsida</taxon>
        <taxon>eudicotyledons</taxon>
        <taxon>Gunneridae</taxon>
        <taxon>Pentapetalae</taxon>
        <taxon>Caryophyllales</taxon>
        <taxon>Nepenthaceae</taxon>
        <taxon>Nepenthes</taxon>
    </lineage>
</organism>
<keyword evidence="2" id="KW-1185">Reference proteome</keyword>
<evidence type="ECO:0000313" key="1">
    <source>
        <dbReference type="EMBL" id="GMH15248.1"/>
    </source>
</evidence>
<dbReference type="AlphaFoldDB" id="A0AAD3SPT6"/>
<dbReference type="Proteomes" id="UP001279734">
    <property type="component" value="Unassembled WGS sequence"/>
</dbReference>
<evidence type="ECO:0000313" key="2">
    <source>
        <dbReference type="Proteomes" id="UP001279734"/>
    </source>
</evidence>
<comment type="caution">
    <text evidence="1">The sequence shown here is derived from an EMBL/GenBank/DDBJ whole genome shotgun (WGS) entry which is preliminary data.</text>
</comment>
<accession>A0AAD3SPT6</accession>
<sequence length="71" mass="7600">MAGVLKLRVPGADARPEVKVAAQPFGKRGGGPSVSDEIIYNIPCESNEECEKKCQPESKIKICAEGICYCS</sequence>
<protein>
    <submittedName>
        <fullName evidence="1">Uncharacterized protein</fullName>
    </submittedName>
</protein>
<gene>
    <name evidence="1" type="ORF">Nepgr_017089</name>
</gene>
<name>A0AAD3SPT6_NEPGR</name>
<proteinExistence type="predicted"/>